<dbReference type="OrthoDB" id="5229512at2759"/>
<comment type="caution">
    <text evidence="2">The sequence shown here is derived from an EMBL/GenBank/DDBJ whole genome shotgun (WGS) entry which is preliminary data.</text>
</comment>
<protein>
    <recommendedName>
        <fullName evidence="4">F-box domain-containing protein</fullName>
    </recommendedName>
</protein>
<accession>A0A8H6VM59</accession>
<name>A0A8H6VM59_9PEZI</name>
<organism evidence="2 3">
    <name type="scientific">Pseudocercospora fuligena</name>
    <dbReference type="NCBI Taxonomy" id="685502"/>
    <lineage>
        <taxon>Eukaryota</taxon>
        <taxon>Fungi</taxon>
        <taxon>Dikarya</taxon>
        <taxon>Ascomycota</taxon>
        <taxon>Pezizomycotina</taxon>
        <taxon>Dothideomycetes</taxon>
        <taxon>Dothideomycetidae</taxon>
        <taxon>Mycosphaerellales</taxon>
        <taxon>Mycosphaerellaceae</taxon>
        <taxon>Pseudocercospora</taxon>
    </lineage>
</organism>
<evidence type="ECO:0000313" key="2">
    <source>
        <dbReference type="EMBL" id="KAF7197488.1"/>
    </source>
</evidence>
<evidence type="ECO:0008006" key="4">
    <source>
        <dbReference type="Google" id="ProtNLM"/>
    </source>
</evidence>
<gene>
    <name evidence="2" type="ORF">HII31_01298</name>
</gene>
<evidence type="ECO:0000256" key="1">
    <source>
        <dbReference type="SAM" id="MobiDB-lite"/>
    </source>
</evidence>
<sequence>MTGQNNDRLIAFSTNLLASKIIHRLVRNPCLQQPQLSFNDRDSRQARSAASETSKPIMDLDLEAKTSATTTEVSAALSTMNISGSECKEKGSFPFMRLPVELRQQIFAHMFRQNDRFKIRVETAILRVSKQVHNDLLEVFEREVTAYIDVSVLRHRNKKHTIGDVDQEICSDARVSSLEDQGTPEASAEEILDAVQQRFSRIRNIRLNISLDDCRRCLSGTTPPPKESDRRRLTLADLVKRLQGARNWELTGWDTRLPGPDWDIDRGLIDLDLGHRDFAVLLPPEALPERAVMGIKDFTGWGKEYTEALTQLYNVSEKGECKKARV</sequence>
<dbReference type="EMBL" id="JABCIY010000015">
    <property type="protein sequence ID" value="KAF7197488.1"/>
    <property type="molecule type" value="Genomic_DNA"/>
</dbReference>
<evidence type="ECO:0000313" key="3">
    <source>
        <dbReference type="Proteomes" id="UP000660729"/>
    </source>
</evidence>
<proteinExistence type="predicted"/>
<keyword evidence="3" id="KW-1185">Reference proteome</keyword>
<dbReference type="Proteomes" id="UP000660729">
    <property type="component" value="Unassembled WGS sequence"/>
</dbReference>
<reference evidence="2" key="1">
    <citation type="submission" date="2020-04" db="EMBL/GenBank/DDBJ databases">
        <title>Draft genome resource of the tomato pathogen Pseudocercospora fuligena.</title>
        <authorList>
            <person name="Zaccaron A."/>
        </authorList>
    </citation>
    <scope>NUCLEOTIDE SEQUENCE</scope>
    <source>
        <strain evidence="2">PF001</strain>
    </source>
</reference>
<feature type="region of interest" description="Disordered" evidence="1">
    <location>
        <begin position="36"/>
        <end position="55"/>
    </location>
</feature>
<dbReference type="AlphaFoldDB" id="A0A8H6VM59"/>